<dbReference type="PANTHER" id="PTHR43798:SF33">
    <property type="entry name" value="HYDROLASE, PUTATIVE (AFU_ORTHOLOGUE AFUA_2G14860)-RELATED"/>
    <property type="match status" value="1"/>
</dbReference>
<dbReference type="SUPFAM" id="SSF53474">
    <property type="entry name" value="alpha/beta-Hydrolases"/>
    <property type="match status" value="1"/>
</dbReference>
<dbReference type="PANTHER" id="PTHR43798">
    <property type="entry name" value="MONOACYLGLYCEROL LIPASE"/>
    <property type="match status" value="1"/>
</dbReference>
<dbReference type="Pfam" id="PF00561">
    <property type="entry name" value="Abhydrolase_1"/>
    <property type="match status" value="1"/>
</dbReference>
<accession>A0A4U5X522</accession>
<dbReference type="EMBL" id="SZPR01000008">
    <property type="protein sequence ID" value="TKT10239.1"/>
    <property type="molecule type" value="Genomic_DNA"/>
</dbReference>
<feature type="domain" description="AB hydrolase-1" evidence="1">
    <location>
        <begin position="33"/>
        <end position="279"/>
    </location>
</feature>
<reference evidence="2 3" key="1">
    <citation type="submission" date="2019-04" db="EMBL/GenBank/DDBJ databases">
        <title>Streptomyces lasaliensis sp.nov., an Actinomycete isolated from soil which produces the polyether antibiotic lasalocid.</title>
        <authorList>
            <person name="Erwin G."/>
            <person name="Haber C."/>
        </authorList>
    </citation>
    <scope>NUCLEOTIDE SEQUENCE [LARGE SCALE GENOMIC DNA]</scope>
    <source>
        <strain evidence="2 3">DSM 40089</strain>
    </source>
</reference>
<dbReference type="GO" id="GO:0016020">
    <property type="term" value="C:membrane"/>
    <property type="evidence" value="ECO:0007669"/>
    <property type="project" value="TreeGrafter"/>
</dbReference>
<keyword evidence="2" id="KW-0378">Hydrolase</keyword>
<evidence type="ECO:0000259" key="1">
    <source>
        <dbReference type="Pfam" id="PF00561"/>
    </source>
</evidence>
<dbReference type="GO" id="GO:0016787">
    <property type="term" value="F:hydrolase activity"/>
    <property type="evidence" value="ECO:0007669"/>
    <property type="project" value="UniProtKB-KW"/>
</dbReference>
<evidence type="ECO:0000313" key="3">
    <source>
        <dbReference type="Proteomes" id="UP000308632"/>
    </source>
</evidence>
<dbReference type="RefSeq" id="WP_137298951.1">
    <property type="nucleotide sequence ID" value="NZ_BMVD01000001.1"/>
</dbReference>
<dbReference type="PRINTS" id="PR00111">
    <property type="entry name" value="ABHYDROLASE"/>
</dbReference>
<comment type="caution">
    <text evidence="2">The sequence shown here is derived from an EMBL/GenBank/DDBJ whole genome shotgun (WGS) entry which is preliminary data.</text>
</comment>
<dbReference type="InterPro" id="IPR000073">
    <property type="entry name" value="AB_hydrolase_1"/>
</dbReference>
<dbReference type="InterPro" id="IPR050266">
    <property type="entry name" value="AB_hydrolase_sf"/>
</dbReference>
<organism evidence="2 3">
    <name type="scientific">Streptomyces galbus</name>
    <dbReference type="NCBI Taxonomy" id="33898"/>
    <lineage>
        <taxon>Bacteria</taxon>
        <taxon>Bacillati</taxon>
        <taxon>Actinomycetota</taxon>
        <taxon>Actinomycetes</taxon>
        <taxon>Kitasatosporales</taxon>
        <taxon>Streptomycetaceae</taxon>
        <taxon>Streptomyces</taxon>
    </lineage>
</organism>
<dbReference type="AlphaFoldDB" id="A0A4U5X522"/>
<dbReference type="Proteomes" id="UP000308632">
    <property type="component" value="Unassembled WGS sequence"/>
</dbReference>
<dbReference type="Gene3D" id="3.40.50.1820">
    <property type="entry name" value="alpha/beta hydrolase"/>
    <property type="match status" value="1"/>
</dbReference>
<protein>
    <submittedName>
        <fullName evidence="2">Alpha/beta hydrolase</fullName>
    </submittedName>
</protein>
<name>A0A4U5X522_STRGB</name>
<dbReference type="InterPro" id="IPR029058">
    <property type="entry name" value="AB_hydrolase_fold"/>
</dbReference>
<evidence type="ECO:0000313" key="2">
    <source>
        <dbReference type="EMBL" id="TKT10239.1"/>
    </source>
</evidence>
<gene>
    <name evidence="2" type="ORF">E4U92_04570</name>
</gene>
<proteinExistence type="predicted"/>
<sequence>MPTFTAPDGTRLTYHLLGDTKDTGDAGEVTDAPPLVCLPGGPLRASSYLGDLGGLAARRPLVRLDLRGTGESERPRDASSYRCDRLVDDVEALRRALGVERLDLLGHSAGANLAVRYVERHPERVARLVLVTPSVMAVGVDIAPEDRLAAARLRKAEPWFDVAYGALEGITQGRATPEAWEVVGPFWYGRWDAAAQALQAADAVEKNHDAIPVFAGEGAFAPEATRAALARCTAPVLVLAGETDVAAPPGAMAEVAALFPAAELVVQAGASHHPWLDDPAAFTAAVERFLG</sequence>